<reference evidence="1" key="1">
    <citation type="journal article" date="2021" name="Nat. Commun.">
        <title>Genetic determinants of endophytism in the Arabidopsis root mycobiome.</title>
        <authorList>
            <person name="Mesny F."/>
            <person name="Miyauchi S."/>
            <person name="Thiergart T."/>
            <person name="Pickel B."/>
            <person name="Atanasova L."/>
            <person name="Karlsson M."/>
            <person name="Huettel B."/>
            <person name="Barry K.W."/>
            <person name="Haridas S."/>
            <person name="Chen C."/>
            <person name="Bauer D."/>
            <person name="Andreopoulos W."/>
            <person name="Pangilinan J."/>
            <person name="LaButti K."/>
            <person name="Riley R."/>
            <person name="Lipzen A."/>
            <person name="Clum A."/>
            <person name="Drula E."/>
            <person name="Henrissat B."/>
            <person name="Kohler A."/>
            <person name="Grigoriev I.V."/>
            <person name="Martin F.M."/>
            <person name="Hacquard S."/>
        </authorList>
    </citation>
    <scope>NUCLEOTIDE SEQUENCE</scope>
    <source>
        <strain evidence="1">MPI-CAGE-CH-0243</strain>
    </source>
</reference>
<accession>A0A9P9D2A6</accession>
<organism evidence="1 2">
    <name type="scientific">Dendryphion nanum</name>
    <dbReference type="NCBI Taxonomy" id="256645"/>
    <lineage>
        <taxon>Eukaryota</taxon>
        <taxon>Fungi</taxon>
        <taxon>Dikarya</taxon>
        <taxon>Ascomycota</taxon>
        <taxon>Pezizomycotina</taxon>
        <taxon>Dothideomycetes</taxon>
        <taxon>Pleosporomycetidae</taxon>
        <taxon>Pleosporales</taxon>
        <taxon>Torulaceae</taxon>
        <taxon>Dendryphion</taxon>
    </lineage>
</organism>
<proteinExistence type="predicted"/>
<dbReference type="OrthoDB" id="5986190at2759"/>
<evidence type="ECO:0000313" key="1">
    <source>
        <dbReference type="EMBL" id="KAH7111104.1"/>
    </source>
</evidence>
<dbReference type="PANTHER" id="PTHR46082">
    <property type="entry name" value="ATP/GTP-BINDING PROTEIN-RELATED"/>
    <property type="match status" value="1"/>
</dbReference>
<evidence type="ECO:0008006" key="3">
    <source>
        <dbReference type="Google" id="ProtNLM"/>
    </source>
</evidence>
<dbReference type="Pfam" id="PF13374">
    <property type="entry name" value="TPR_10"/>
    <property type="match status" value="2"/>
</dbReference>
<gene>
    <name evidence="1" type="ORF">B0J11DRAFT_199254</name>
</gene>
<keyword evidence="2" id="KW-1185">Reference proteome</keyword>
<dbReference type="Gene3D" id="1.25.40.10">
    <property type="entry name" value="Tetratricopeptide repeat domain"/>
    <property type="match status" value="1"/>
</dbReference>
<dbReference type="EMBL" id="JAGMWT010000025">
    <property type="protein sequence ID" value="KAH7111104.1"/>
    <property type="molecule type" value="Genomic_DNA"/>
</dbReference>
<dbReference type="SUPFAM" id="SSF48452">
    <property type="entry name" value="TPR-like"/>
    <property type="match status" value="1"/>
</dbReference>
<dbReference type="Proteomes" id="UP000700596">
    <property type="component" value="Unassembled WGS sequence"/>
</dbReference>
<name>A0A9P9D2A6_9PLEO</name>
<sequence>MNNLSLTYCNQGRWKGAEELNVQVMETSKRVLGDEHLDTLANMNNLAYTSKGLGHHDRAISMMETCVGSLTQVLGAHHPHTVSSLDTLTTWRMERVGVTNVS</sequence>
<dbReference type="InterPro" id="IPR011990">
    <property type="entry name" value="TPR-like_helical_dom_sf"/>
</dbReference>
<comment type="caution">
    <text evidence="1">The sequence shown here is derived from an EMBL/GenBank/DDBJ whole genome shotgun (WGS) entry which is preliminary data.</text>
</comment>
<evidence type="ECO:0000313" key="2">
    <source>
        <dbReference type="Proteomes" id="UP000700596"/>
    </source>
</evidence>
<protein>
    <recommendedName>
        <fullName evidence="3">Kinesin light chain</fullName>
    </recommendedName>
</protein>
<dbReference type="AlphaFoldDB" id="A0A9P9D2A6"/>
<dbReference type="InterPro" id="IPR053137">
    <property type="entry name" value="NLR-like"/>
</dbReference>
<dbReference type="PANTHER" id="PTHR46082:SF11">
    <property type="entry name" value="AAA+ ATPASE DOMAIN-CONTAINING PROTEIN-RELATED"/>
    <property type="match status" value="1"/>
</dbReference>